<feature type="compositionally biased region" description="Basic and acidic residues" evidence="3">
    <location>
        <begin position="70"/>
        <end position="82"/>
    </location>
</feature>
<dbReference type="NCBIfam" id="TIGR02606">
    <property type="entry name" value="antidote_CC2985"/>
    <property type="match status" value="1"/>
</dbReference>
<dbReference type="InterPro" id="IPR010985">
    <property type="entry name" value="Ribbon_hlx_hlx"/>
</dbReference>
<proteinExistence type="inferred from homology"/>
<organism evidence="4 5">
    <name type="scientific">Devosia geojensis</name>
    <dbReference type="NCBI Taxonomy" id="443610"/>
    <lineage>
        <taxon>Bacteria</taxon>
        <taxon>Pseudomonadati</taxon>
        <taxon>Pseudomonadota</taxon>
        <taxon>Alphaproteobacteria</taxon>
        <taxon>Hyphomicrobiales</taxon>
        <taxon>Devosiaceae</taxon>
        <taxon>Devosia</taxon>
    </lineage>
</organism>
<evidence type="ECO:0000256" key="2">
    <source>
        <dbReference type="ARBA" id="ARBA00022649"/>
    </source>
</evidence>
<dbReference type="SUPFAM" id="SSF47598">
    <property type="entry name" value="Ribbon-helix-helix"/>
    <property type="match status" value="1"/>
</dbReference>
<name>A0A0F5FSH7_9HYPH</name>
<protein>
    <submittedName>
        <fullName evidence="4">CopG family transcriptional regulator</fullName>
    </submittedName>
</protein>
<comment type="caution">
    <text evidence="4">The sequence shown here is derived from an EMBL/GenBank/DDBJ whole genome shotgun (WGS) entry which is preliminary data.</text>
</comment>
<feature type="region of interest" description="Disordered" evidence="3">
    <location>
        <begin position="62"/>
        <end position="88"/>
    </location>
</feature>
<dbReference type="AlphaFoldDB" id="A0A0F5FSH7"/>
<comment type="similarity">
    <text evidence="1">Belongs to the ParD antitoxin family.</text>
</comment>
<evidence type="ECO:0000313" key="4">
    <source>
        <dbReference type="EMBL" id="KKB11826.1"/>
    </source>
</evidence>
<sequence>MPSSYTIGEHYEAFARKLVDSGRYASVSEVLRDGLRLMEEREQLREIKLKALKEAIQEGLEGPFEPWDTEDIKREGRRRLAESKNNAA</sequence>
<evidence type="ECO:0000256" key="3">
    <source>
        <dbReference type="SAM" id="MobiDB-lite"/>
    </source>
</evidence>
<dbReference type="STRING" id="443610.VE25_10675"/>
<dbReference type="InterPro" id="IPR038296">
    <property type="entry name" value="ParD_sf"/>
</dbReference>
<dbReference type="InterPro" id="IPR022789">
    <property type="entry name" value="ParD"/>
</dbReference>
<evidence type="ECO:0000256" key="1">
    <source>
        <dbReference type="ARBA" id="ARBA00008580"/>
    </source>
</evidence>
<dbReference type="Gene3D" id="6.10.10.120">
    <property type="entry name" value="Antitoxin ParD1-like"/>
    <property type="match status" value="1"/>
</dbReference>
<dbReference type="Proteomes" id="UP000033632">
    <property type="component" value="Unassembled WGS sequence"/>
</dbReference>
<reference evidence="4 5" key="1">
    <citation type="submission" date="2015-03" db="EMBL/GenBank/DDBJ databases">
        <authorList>
            <person name="Hassan Y.I."/>
            <person name="Lepp D."/>
            <person name="Li X.-Z."/>
            <person name="Zhou T."/>
        </authorList>
    </citation>
    <scope>NUCLEOTIDE SEQUENCE [LARGE SCALE GENOMIC DNA]</scope>
    <source>
        <strain evidence="4 5">BD-c194</strain>
    </source>
</reference>
<dbReference type="Pfam" id="PF03693">
    <property type="entry name" value="ParD_antitoxin"/>
    <property type="match status" value="1"/>
</dbReference>
<dbReference type="EMBL" id="JZEX01000107">
    <property type="protein sequence ID" value="KKB11826.1"/>
    <property type="molecule type" value="Genomic_DNA"/>
</dbReference>
<dbReference type="PATRIC" id="fig|443610.3.peg.338"/>
<dbReference type="RefSeq" id="WP_046108610.1">
    <property type="nucleotide sequence ID" value="NZ_JZEX01000107.1"/>
</dbReference>
<accession>A0A0F5FSH7</accession>
<dbReference type="GO" id="GO:0006355">
    <property type="term" value="P:regulation of DNA-templated transcription"/>
    <property type="evidence" value="ECO:0007669"/>
    <property type="project" value="InterPro"/>
</dbReference>
<gene>
    <name evidence="4" type="ORF">VE25_10675</name>
</gene>
<keyword evidence="5" id="KW-1185">Reference proteome</keyword>
<dbReference type="PANTHER" id="PTHR36582">
    <property type="entry name" value="ANTITOXIN PARD"/>
    <property type="match status" value="1"/>
</dbReference>
<dbReference type="PANTHER" id="PTHR36582:SF2">
    <property type="entry name" value="ANTITOXIN PARD"/>
    <property type="match status" value="1"/>
</dbReference>
<dbReference type="OrthoDB" id="9815501at2"/>
<evidence type="ECO:0000313" key="5">
    <source>
        <dbReference type="Proteomes" id="UP000033632"/>
    </source>
</evidence>
<keyword evidence="2" id="KW-1277">Toxin-antitoxin system</keyword>